<dbReference type="RefSeq" id="XP_004358277.1">
    <property type="nucleotide sequence ID" value="XM_004358220.1"/>
</dbReference>
<reference evidence="1 2" key="1">
    <citation type="journal article" date="2013" name="Genome Biol.">
        <title>Genome of Acanthamoeba castellanii highlights extensive lateral gene transfer and early evolution of tyrosine kinase signaling.</title>
        <authorList>
            <person name="Clarke M."/>
            <person name="Lohan A.J."/>
            <person name="Liu B."/>
            <person name="Lagkouvardos I."/>
            <person name="Roy S."/>
            <person name="Zafar N."/>
            <person name="Bertelli C."/>
            <person name="Schilde C."/>
            <person name="Kianianmomeni A."/>
            <person name="Burglin T.R."/>
            <person name="Frech C."/>
            <person name="Turcotte B."/>
            <person name="Kopec K.O."/>
            <person name="Synnott J.M."/>
            <person name="Choo C."/>
            <person name="Paponov I."/>
            <person name="Finkler A."/>
            <person name="Soon Heng Tan C."/>
            <person name="Hutchins A.P."/>
            <person name="Weinmeier T."/>
            <person name="Rattei T."/>
            <person name="Chu J.S."/>
            <person name="Gimenez G."/>
            <person name="Irimia M."/>
            <person name="Rigden D.J."/>
            <person name="Fitzpatrick D.A."/>
            <person name="Lorenzo-Morales J."/>
            <person name="Bateman A."/>
            <person name="Chiu C.H."/>
            <person name="Tang P."/>
            <person name="Hegemann P."/>
            <person name="Fromm H."/>
            <person name="Raoult D."/>
            <person name="Greub G."/>
            <person name="Miranda-Saavedra D."/>
            <person name="Chen N."/>
            <person name="Nash P."/>
            <person name="Ginger M.L."/>
            <person name="Horn M."/>
            <person name="Schaap P."/>
            <person name="Caler L."/>
            <person name="Loftus B."/>
        </authorList>
    </citation>
    <scope>NUCLEOTIDE SEQUENCE [LARGE SCALE GENOMIC DNA]</scope>
    <source>
        <strain evidence="1 2">Neff</strain>
    </source>
</reference>
<evidence type="ECO:0000313" key="1">
    <source>
        <dbReference type="EMBL" id="ELR25713.1"/>
    </source>
</evidence>
<dbReference type="KEGG" id="acan:ACA1_326710"/>
<dbReference type="Proteomes" id="UP000011083">
    <property type="component" value="Unassembled WGS sequence"/>
</dbReference>
<dbReference type="GeneID" id="14926791"/>
<accession>L8HM28</accession>
<keyword evidence="2" id="KW-1185">Reference proteome</keyword>
<dbReference type="AlphaFoldDB" id="L8HM28"/>
<dbReference type="VEuPathDB" id="AmoebaDB:ACA1_326710"/>
<protein>
    <submittedName>
        <fullName evidence="1">Uncharacterized protein</fullName>
    </submittedName>
</protein>
<evidence type="ECO:0000313" key="2">
    <source>
        <dbReference type="Proteomes" id="UP000011083"/>
    </source>
</evidence>
<proteinExistence type="predicted"/>
<gene>
    <name evidence="1" type="ORF">ACA1_326710</name>
</gene>
<dbReference type="EMBL" id="KB007792">
    <property type="protein sequence ID" value="ELR25713.1"/>
    <property type="molecule type" value="Genomic_DNA"/>
</dbReference>
<name>L8HM28_ACACF</name>
<sequence length="131" mass="14994">MNKDDQGDNKEETESINDSIMAALNSIKTGQSNDEDSWVVVDQMGPATEDELNEHELPQAWHTMAAQREGAIECVKTKINRKWYEQMQQNNITECTMEDILHMQHQPPFNHNTLTNSVHMLSEAGQWCIHG</sequence>
<organism evidence="1 2">
    <name type="scientific">Acanthamoeba castellanii (strain ATCC 30010 / Neff)</name>
    <dbReference type="NCBI Taxonomy" id="1257118"/>
    <lineage>
        <taxon>Eukaryota</taxon>
        <taxon>Amoebozoa</taxon>
        <taxon>Discosea</taxon>
        <taxon>Longamoebia</taxon>
        <taxon>Centramoebida</taxon>
        <taxon>Acanthamoebidae</taxon>
        <taxon>Acanthamoeba</taxon>
    </lineage>
</organism>